<evidence type="ECO:0000256" key="5">
    <source>
        <dbReference type="RuleBase" id="RU004208"/>
    </source>
</evidence>
<dbReference type="InterPro" id="IPR051063">
    <property type="entry name" value="PDI"/>
</dbReference>
<sequence length="203" mass="23160">MKPAYAQAALEVDSQVPNAAIAAVDATKTSVLNKKFEIRGFPTIKYFEDGKFKSDYEGGRSKDDLVKFMKNPNPSKPDPRDEWKDLPGNKHVYLLDDSNFDEFINTKKRVLVMFYAPWCGHCKNMKPAYSLAANDVTSFIPGSYLAAVDATQNNQISKRFELKGFPTLKFFENGQFKFDYQGGRNKDDFINFLRNPVQQKTEL</sequence>
<keyword evidence="9" id="KW-1185">Reference proteome</keyword>
<keyword evidence="2" id="KW-0732">Signal</keyword>
<dbReference type="Pfam" id="PF00085">
    <property type="entry name" value="Thioredoxin"/>
    <property type="match status" value="2"/>
</dbReference>
<evidence type="ECO:0000256" key="6">
    <source>
        <dbReference type="SAM" id="MobiDB-lite"/>
    </source>
</evidence>
<organism evidence="8 9">
    <name type="scientific">Brachionus calyciflorus</name>
    <dbReference type="NCBI Taxonomy" id="104777"/>
    <lineage>
        <taxon>Eukaryota</taxon>
        <taxon>Metazoa</taxon>
        <taxon>Spiralia</taxon>
        <taxon>Gnathifera</taxon>
        <taxon>Rotifera</taxon>
        <taxon>Eurotatoria</taxon>
        <taxon>Monogononta</taxon>
        <taxon>Pseudotrocha</taxon>
        <taxon>Ploima</taxon>
        <taxon>Brachionidae</taxon>
        <taxon>Brachionus</taxon>
    </lineage>
</organism>
<evidence type="ECO:0000259" key="7">
    <source>
        <dbReference type="PROSITE" id="PS51352"/>
    </source>
</evidence>
<dbReference type="InterPro" id="IPR017937">
    <property type="entry name" value="Thioredoxin_CS"/>
</dbReference>
<dbReference type="Gene3D" id="3.40.30.10">
    <property type="entry name" value="Glutaredoxin"/>
    <property type="match status" value="2"/>
</dbReference>
<dbReference type="GO" id="GO:0006457">
    <property type="term" value="P:protein folding"/>
    <property type="evidence" value="ECO:0007669"/>
    <property type="project" value="TreeGrafter"/>
</dbReference>
<dbReference type="PANTHER" id="PTHR45672">
    <property type="entry name" value="PROTEIN DISULFIDE-ISOMERASE C17H9.14C-RELATED"/>
    <property type="match status" value="1"/>
</dbReference>
<proteinExistence type="inferred from homology"/>
<gene>
    <name evidence="8" type="ORF">OXX778_LOCUS11798</name>
</gene>
<dbReference type="SUPFAM" id="SSF52833">
    <property type="entry name" value="Thioredoxin-like"/>
    <property type="match status" value="2"/>
</dbReference>
<dbReference type="PRINTS" id="PR00421">
    <property type="entry name" value="THIOREDOXIN"/>
</dbReference>
<dbReference type="Proteomes" id="UP000663879">
    <property type="component" value="Unassembled WGS sequence"/>
</dbReference>
<accession>A0A814A3R7</accession>
<evidence type="ECO:0000256" key="1">
    <source>
        <dbReference type="ARBA" id="ARBA00006347"/>
    </source>
</evidence>
<dbReference type="PROSITE" id="PS00194">
    <property type="entry name" value="THIOREDOXIN_1"/>
    <property type="match status" value="1"/>
</dbReference>
<feature type="domain" description="Thioredoxin" evidence="7">
    <location>
        <begin position="72"/>
        <end position="198"/>
    </location>
</feature>
<dbReference type="NCBIfam" id="TIGR01126">
    <property type="entry name" value="pdi_dom"/>
    <property type="match status" value="1"/>
</dbReference>
<comment type="similarity">
    <text evidence="1 5">Belongs to the protein disulfide isomerase family.</text>
</comment>
<evidence type="ECO:0000313" key="8">
    <source>
        <dbReference type="EMBL" id="CAF0909023.1"/>
    </source>
</evidence>
<evidence type="ECO:0000313" key="9">
    <source>
        <dbReference type="Proteomes" id="UP000663879"/>
    </source>
</evidence>
<dbReference type="InterPro" id="IPR005788">
    <property type="entry name" value="PDI_thioredoxin-like_dom"/>
</dbReference>
<dbReference type="PROSITE" id="PS51352">
    <property type="entry name" value="THIOREDOXIN_2"/>
    <property type="match status" value="1"/>
</dbReference>
<evidence type="ECO:0000256" key="2">
    <source>
        <dbReference type="ARBA" id="ARBA00022729"/>
    </source>
</evidence>
<dbReference type="CDD" id="cd02997">
    <property type="entry name" value="PDI_a_PDIR"/>
    <property type="match status" value="1"/>
</dbReference>
<protein>
    <recommendedName>
        <fullName evidence="7">Thioredoxin domain-containing protein</fullName>
    </recommendedName>
</protein>
<dbReference type="GO" id="GO:0005783">
    <property type="term" value="C:endoplasmic reticulum"/>
    <property type="evidence" value="ECO:0007669"/>
    <property type="project" value="TreeGrafter"/>
</dbReference>
<evidence type="ECO:0000256" key="3">
    <source>
        <dbReference type="ARBA" id="ARBA00022737"/>
    </source>
</evidence>
<feature type="region of interest" description="Disordered" evidence="6">
    <location>
        <begin position="63"/>
        <end position="83"/>
    </location>
</feature>
<dbReference type="EMBL" id="CAJNOC010002045">
    <property type="protein sequence ID" value="CAF0909023.1"/>
    <property type="molecule type" value="Genomic_DNA"/>
</dbReference>
<dbReference type="InterPro" id="IPR013766">
    <property type="entry name" value="Thioredoxin_domain"/>
</dbReference>
<dbReference type="InterPro" id="IPR046374">
    <property type="entry name" value="PDI_a_PDIR"/>
</dbReference>
<dbReference type="AlphaFoldDB" id="A0A814A3R7"/>
<dbReference type="InterPro" id="IPR036249">
    <property type="entry name" value="Thioredoxin-like_sf"/>
</dbReference>
<comment type="caution">
    <text evidence="8">The sequence shown here is derived from an EMBL/GenBank/DDBJ whole genome shotgun (WGS) entry which is preliminary data.</text>
</comment>
<dbReference type="PANTHER" id="PTHR45672:SF2">
    <property type="entry name" value="PROTEIN DISULFIDE-ISOMERASE A5"/>
    <property type="match status" value="1"/>
</dbReference>
<dbReference type="GO" id="GO:0003756">
    <property type="term" value="F:protein disulfide isomerase activity"/>
    <property type="evidence" value="ECO:0007669"/>
    <property type="project" value="InterPro"/>
</dbReference>
<name>A0A814A3R7_9BILA</name>
<keyword evidence="4" id="KW-0676">Redox-active center</keyword>
<evidence type="ECO:0000256" key="4">
    <source>
        <dbReference type="ARBA" id="ARBA00023284"/>
    </source>
</evidence>
<reference evidence="8" key="1">
    <citation type="submission" date="2021-02" db="EMBL/GenBank/DDBJ databases">
        <authorList>
            <person name="Nowell W R."/>
        </authorList>
    </citation>
    <scope>NUCLEOTIDE SEQUENCE</scope>
    <source>
        <strain evidence="8">Ploen Becks lab</strain>
    </source>
</reference>
<keyword evidence="3" id="KW-0677">Repeat</keyword>
<dbReference type="OrthoDB" id="427280at2759"/>